<gene>
    <name evidence="3" type="ORF">ETSY1_25915</name>
</gene>
<dbReference type="Proteomes" id="UP000019141">
    <property type="component" value="Unassembled WGS sequence"/>
</dbReference>
<accession>W4LH00</accession>
<dbReference type="Gene3D" id="2.60.40.1190">
    <property type="match status" value="1"/>
</dbReference>
<reference evidence="3 4" key="1">
    <citation type="journal article" date="2014" name="Nature">
        <title>An environmental bacterial taxon with a large and distinct metabolic repertoire.</title>
        <authorList>
            <person name="Wilson M.C."/>
            <person name="Mori T."/>
            <person name="Ruckert C."/>
            <person name="Uria A.R."/>
            <person name="Helf M.J."/>
            <person name="Takada K."/>
            <person name="Gernert C."/>
            <person name="Steffens U.A."/>
            <person name="Heycke N."/>
            <person name="Schmitt S."/>
            <person name="Rinke C."/>
            <person name="Helfrich E.J."/>
            <person name="Brachmann A.O."/>
            <person name="Gurgui C."/>
            <person name="Wakimoto T."/>
            <person name="Kracht M."/>
            <person name="Crusemann M."/>
            <person name="Hentschel U."/>
            <person name="Abe I."/>
            <person name="Matsunaga S."/>
            <person name="Kalinowski J."/>
            <person name="Takeyama H."/>
            <person name="Piel J."/>
        </authorList>
    </citation>
    <scope>NUCLEOTIDE SEQUENCE [LARGE SCALE GENOMIC DNA]</scope>
    <source>
        <strain evidence="4">TSY1</strain>
    </source>
</reference>
<dbReference type="Pfam" id="PF06452">
    <property type="entry name" value="CBM9_1"/>
    <property type="match status" value="1"/>
</dbReference>
<keyword evidence="4" id="KW-1185">Reference proteome</keyword>
<dbReference type="InterPro" id="IPR010502">
    <property type="entry name" value="Carb-bd_dom_fam9"/>
</dbReference>
<dbReference type="EMBL" id="AZHW01000764">
    <property type="protein sequence ID" value="ETW96616.1"/>
    <property type="molecule type" value="Genomic_DNA"/>
</dbReference>
<keyword evidence="1" id="KW-0732">Signal</keyword>
<dbReference type="GO" id="GO:0004553">
    <property type="term" value="F:hydrolase activity, hydrolyzing O-glycosyl compounds"/>
    <property type="evidence" value="ECO:0007669"/>
    <property type="project" value="InterPro"/>
</dbReference>
<proteinExistence type="predicted"/>
<evidence type="ECO:0000256" key="1">
    <source>
        <dbReference type="SAM" id="SignalP"/>
    </source>
</evidence>
<dbReference type="GO" id="GO:0016052">
    <property type="term" value="P:carbohydrate catabolic process"/>
    <property type="evidence" value="ECO:0007669"/>
    <property type="project" value="InterPro"/>
</dbReference>
<evidence type="ECO:0000313" key="3">
    <source>
        <dbReference type="EMBL" id="ETW96616.1"/>
    </source>
</evidence>
<comment type="caution">
    <text evidence="3">The sequence shown here is derived from an EMBL/GenBank/DDBJ whole genome shotgun (WGS) entry which is preliminary data.</text>
</comment>
<evidence type="ECO:0000313" key="4">
    <source>
        <dbReference type="Proteomes" id="UP000019141"/>
    </source>
</evidence>
<evidence type="ECO:0000259" key="2">
    <source>
        <dbReference type="Pfam" id="PF06452"/>
    </source>
</evidence>
<organism evidence="3 4">
    <name type="scientific">Entotheonella factor</name>
    <dbReference type="NCBI Taxonomy" id="1429438"/>
    <lineage>
        <taxon>Bacteria</taxon>
        <taxon>Pseudomonadati</taxon>
        <taxon>Nitrospinota/Tectimicrobiota group</taxon>
        <taxon>Candidatus Tectimicrobiota</taxon>
        <taxon>Candidatus Entotheonellia</taxon>
        <taxon>Candidatus Entotheonellales</taxon>
        <taxon>Candidatus Entotheonellaceae</taxon>
        <taxon>Candidatus Entotheonella</taxon>
    </lineage>
</organism>
<dbReference type="HOGENOM" id="CLU_1438649_0_0_7"/>
<sequence>MRTLVHAAAVFTLYLSLCTPATITAATLRVQPPPATLPEYTVCRTATGLRIDGMMDESDWKQAQPIRFIFPWNDVDKEGRQDTVARLLWDDTHLYIVYQCDDPFLHATVTTRDGPVYEEDAVEFFATPNATDISAYIGFEMNIRGTLFDYIAFGGGKAWTPNIHPRWQSEGVKIASTYSGTLVSGHIC</sequence>
<name>W4LH00_ENTF1</name>
<dbReference type="CDD" id="cd09620">
    <property type="entry name" value="CBM9_like_3"/>
    <property type="match status" value="1"/>
</dbReference>
<dbReference type="GO" id="GO:0030246">
    <property type="term" value="F:carbohydrate binding"/>
    <property type="evidence" value="ECO:0007669"/>
    <property type="project" value="InterPro"/>
</dbReference>
<protein>
    <recommendedName>
        <fullName evidence="2">Carbohydrate-binding domain-containing protein</fullName>
    </recommendedName>
</protein>
<feature type="domain" description="Carbohydrate-binding" evidence="2">
    <location>
        <begin position="51"/>
        <end position="136"/>
    </location>
</feature>
<feature type="signal peptide" evidence="1">
    <location>
        <begin position="1"/>
        <end position="21"/>
    </location>
</feature>
<feature type="chain" id="PRO_5004844734" description="Carbohydrate-binding domain-containing protein" evidence="1">
    <location>
        <begin position="22"/>
        <end position="188"/>
    </location>
</feature>
<dbReference type="AlphaFoldDB" id="W4LH00"/>
<dbReference type="SUPFAM" id="SSF49344">
    <property type="entry name" value="CBD9-like"/>
    <property type="match status" value="1"/>
</dbReference>